<dbReference type="AlphaFoldDB" id="A0A9P1DSS2"/>
<gene>
    <name evidence="2" type="ORF">C1SCF055_LOCUS40820</name>
</gene>
<accession>A0A9P1DSS2</accession>
<evidence type="ECO:0000313" key="4">
    <source>
        <dbReference type="Proteomes" id="UP001152797"/>
    </source>
</evidence>
<evidence type="ECO:0000313" key="3">
    <source>
        <dbReference type="EMBL" id="CAL4803354.1"/>
    </source>
</evidence>
<feature type="non-terminal residue" evidence="2">
    <location>
        <position position="1"/>
    </location>
</feature>
<dbReference type="Proteomes" id="UP001152797">
    <property type="component" value="Unassembled WGS sequence"/>
</dbReference>
<keyword evidence="4" id="KW-1185">Reference proteome</keyword>
<feature type="compositionally biased region" description="Basic and acidic residues" evidence="1">
    <location>
        <begin position="413"/>
        <end position="442"/>
    </location>
</feature>
<reference evidence="2" key="1">
    <citation type="submission" date="2022-10" db="EMBL/GenBank/DDBJ databases">
        <authorList>
            <person name="Chen Y."/>
            <person name="Dougan E. K."/>
            <person name="Chan C."/>
            <person name="Rhodes N."/>
            <person name="Thang M."/>
        </authorList>
    </citation>
    <scope>NUCLEOTIDE SEQUENCE</scope>
</reference>
<feature type="region of interest" description="Disordered" evidence="1">
    <location>
        <begin position="404"/>
        <end position="442"/>
    </location>
</feature>
<feature type="compositionally biased region" description="Basic and acidic residues" evidence="1">
    <location>
        <begin position="93"/>
        <end position="104"/>
    </location>
</feature>
<dbReference type="EMBL" id="CAMXCT020006564">
    <property type="protein sequence ID" value="CAL1169417.1"/>
    <property type="molecule type" value="Genomic_DNA"/>
</dbReference>
<proteinExistence type="predicted"/>
<evidence type="ECO:0000313" key="2">
    <source>
        <dbReference type="EMBL" id="CAI4016042.1"/>
    </source>
</evidence>
<feature type="region of interest" description="Disordered" evidence="1">
    <location>
        <begin position="151"/>
        <end position="231"/>
    </location>
</feature>
<dbReference type="EMBL" id="CAMXCT010006564">
    <property type="protein sequence ID" value="CAI4016042.1"/>
    <property type="molecule type" value="Genomic_DNA"/>
</dbReference>
<feature type="region of interest" description="Disordered" evidence="1">
    <location>
        <begin position="77"/>
        <end position="110"/>
    </location>
</feature>
<dbReference type="EMBL" id="CAMXCT030006564">
    <property type="protein sequence ID" value="CAL4803354.1"/>
    <property type="molecule type" value="Genomic_DNA"/>
</dbReference>
<evidence type="ECO:0000256" key="1">
    <source>
        <dbReference type="SAM" id="MobiDB-lite"/>
    </source>
</evidence>
<name>A0A9P1DSS2_9DINO</name>
<organism evidence="2">
    <name type="scientific">Cladocopium goreaui</name>
    <dbReference type="NCBI Taxonomy" id="2562237"/>
    <lineage>
        <taxon>Eukaryota</taxon>
        <taxon>Sar</taxon>
        <taxon>Alveolata</taxon>
        <taxon>Dinophyceae</taxon>
        <taxon>Suessiales</taxon>
        <taxon>Symbiodiniaceae</taxon>
        <taxon>Cladocopium</taxon>
    </lineage>
</organism>
<reference evidence="3 4" key="2">
    <citation type="submission" date="2024-05" db="EMBL/GenBank/DDBJ databases">
        <authorList>
            <person name="Chen Y."/>
            <person name="Shah S."/>
            <person name="Dougan E. K."/>
            <person name="Thang M."/>
            <person name="Chan C."/>
        </authorList>
    </citation>
    <scope>NUCLEOTIDE SEQUENCE [LARGE SCALE GENOMIC DNA]</scope>
</reference>
<feature type="non-terminal residue" evidence="2">
    <location>
        <position position="765"/>
    </location>
</feature>
<protein>
    <submittedName>
        <fullName evidence="3">Calcium-binding protein CML10</fullName>
    </submittedName>
</protein>
<comment type="caution">
    <text evidence="2">The sequence shown here is derived from an EMBL/GenBank/DDBJ whole genome shotgun (WGS) entry which is preliminary data.</text>
</comment>
<feature type="region of interest" description="Disordered" evidence="1">
    <location>
        <begin position="685"/>
        <end position="720"/>
    </location>
</feature>
<sequence length="765" mass="82750">ASGPLHKDDTHVTENLVGLWLKIGKQAAAWSVVGYEPNMSLVRRRDASVQRRAASAAAAAKAAEAADDLMESLLEDSAKERGSKNQRALESGPLREHAGERGRAEGGMLGDLVGNPLTLGNVDLEDRHADLSWVLRDLLILGFIVDKEANPQREGKGTSTKKPKGVESESGSISKIDTGLTVPPGLEETTKETQDSGTDPEERDPAAPWDVVDASWGEGDEKPMADENDADEYEPSIADDEVPEGNSGEAVPMGPPGACDASGAADWQSALAWHHGRVTRSLAAWLEVVPMTEQLGAQCALQLGLLQAERSALENQLRVTKVRMATEVPVDDHFNSFNQVVDLMKALARAAAETGGRLRAACSVMLTALTSAWRWIAAGRAEAAGTVVALADPAKVEKRGEEEIKRANGLKKKTQEARENEPAQKRKEEPPRVKGAVERGGKALELEGRKRPAVWPTSPQVNHCPQGCPSNRPRPVLKAMASTAAAAAARPWEGGRLIAPPTGPKDHWRVMEEGGVMWILKCHVKPRWQPFHPLKGTLPCGAAADLELLRVQVRFGPTGNRSVLEDSWMDPVLKNREEKWTSYTLFRMRRAPTTAPTASGSRLGPRAGYLGNYQGDEGGHSDLEVMVGRRVHIQVNRSAGSESGPRLHNYADVGEALGMGPYVGMTSPTPTTESSMVHGPARSFAAEDQPVVSRRSETSSRYGRPQSIQARGQAVMPRSFRPGEDHDWELVTEDEASGPLHKDDTHVTENLVGLWLKIGKQAAAW</sequence>